<evidence type="ECO:0000313" key="10">
    <source>
        <dbReference type="EMBL" id="KZU99478.1"/>
    </source>
</evidence>
<dbReference type="InterPro" id="IPR004838">
    <property type="entry name" value="NHTrfase_class1_PyrdxlP-BS"/>
</dbReference>
<dbReference type="EC" id="2.6.1.-" evidence="6"/>
<keyword evidence="3 6" id="KW-0032">Aminotransferase</keyword>
<sequence>MMNTNIRIQQIQVSGIRRFDEAISQIPDIIRLTVGEPDLPTPSHVKKAAIQAIHNDWTHYSPLMGFAALQDAASHYFQQKYQLTYAPEQIIATVGASEAVATTLLTLLNPGDTVLLPTPAYTSYQPVVDIANAKLAPIDTTATGYKLTPSALQAALDDHRRDHVKALILNYPTNPTGVTYTDDELRALQAVIATAGIYVISDEIYSELTYEQPHTAFATLYPSKTITINGLSKSHAMTGWRLGFIMAPSNLITEMKKTHQYLVTSTSSITQAAGIEALTHGLDDGSEMRDVYQTRRDYVVKRLSEIGFNYIYPTGAFYIFVQLPQDFQGTSWDFATRLAHEAQVAVVPGSAFGTSGEGWFRISYAASQSALREGLNRLALWRAQTTTQED</sequence>
<gene>
    <name evidence="8" type="primary">araT2</name>
    <name evidence="11" type="ORF">JH395_04075</name>
    <name evidence="10" type="ORF">NAB2_3488</name>
    <name evidence="9" type="ORF">Nizo2260_2472</name>
</gene>
<comment type="cofactor">
    <cofactor evidence="1 6">
        <name>pyridoxal 5'-phosphate</name>
        <dbReference type="ChEBI" id="CHEBI:597326"/>
    </cofactor>
</comment>
<dbReference type="EMBL" id="CP066817">
    <property type="protein sequence ID" value="QQM61745.1"/>
    <property type="molecule type" value="Genomic_DNA"/>
</dbReference>
<dbReference type="EMBL" id="LUXO01000044">
    <property type="protein sequence ID" value="KZU99478.1"/>
    <property type="molecule type" value="Genomic_DNA"/>
</dbReference>
<dbReference type="GO" id="GO:0006520">
    <property type="term" value="P:amino acid metabolic process"/>
    <property type="evidence" value="ECO:0007669"/>
    <property type="project" value="InterPro"/>
</dbReference>
<dbReference type="PANTHER" id="PTHR46383">
    <property type="entry name" value="ASPARTATE AMINOTRANSFERASE"/>
    <property type="match status" value="1"/>
</dbReference>
<dbReference type="InterPro" id="IPR004839">
    <property type="entry name" value="Aminotransferase_I/II_large"/>
</dbReference>
<evidence type="ECO:0000256" key="3">
    <source>
        <dbReference type="ARBA" id="ARBA00022576"/>
    </source>
</evidence>
<reference evidence="11 14" key="3">
    <citation type="submission" date="2020-12" db="EMBL/GenBank/DDBJ databases">
        <title>Whole genome sequencing of Lactobacillus plantarum PC518.</title>
        <authorList>
            <person name="Guo Q."/>
        </authorList>
    </citation>
    <scope>NUCLEOTIDE SEQUENCE [LARGE SCALE GENOMIC DNA]</scope>
    <source>
        <strain evidence="11 14">PC518</strain>
    </source>
</reference>
<protein>
    <recommendedName>
        <fullName evidence="6">Aminotransferase</fullName>
        <ecNumber evidence="6">2.6.1.-</ecNumber>
    </recommendedName>
</protein>
<dbReference type="EMBL" id="LUWI01000030">
    <property type="protein sequence ID" value="KZU02155.1"/>
    <property type="molecule type" value="Genomic_DNA"/>
</dbReference>
<dbReference type="SUPFAM" id="SSF53383">
    <property type="entry name" value="PLP-dependent transferases"/>
    <property type="match status" value="1"/>
</dbReference>
<dbReference type="GO" id="GO:0008483">
    <property type="term" value="F:transaminase activity"/>
    <property type="evidence" value="ECO:0007669"/>
    <property type="project" value="UniProtKB-KW"/>
</dbReference>
<dbReference type="AlphaFoldDB" id="A0A0G2STA3"/>
<keyword evidence="5" id="KW-0663">Pyridoxal phosphate</keyword>
<dbReference type="PANTHER" id="PTHR46383:SF4">
    <property type="entry name" value="AMINOTRANSFERASE"/>
    <property type="match status" value="1"/>
</dbReference>
<accession>A0A0G2STA3</accession>
<organism evidence="8">
    <name type="scientific">Lactiplantibacillus plantarum</name>
    <name type="common">Lactobacillus plantarum</name>
    <dbReference type="NCBI Taxonomy" id="1590"/>
    <lineage>
        <taxon>Bacteria</taxon>
        <taxon>Bacillati</taxon>
        <taxon>Bacillota</taxon>
        <taxon>Bacilli</taxon>
        <taxon>Lactobacillales</taxon>
        <taxon>Lactobacillaceae</taxon>
        <taxon>Lactiplantibacillus</taxon>
    </lineage>
</organism>
<dbReference type="Pfam" id="PF00155">
    <property type="entry name" value="Aminotran_1_2"/>
    <property type="match status" value="1"/>
</dbReference>
<dbReference type="Gene3D" id="3.40.640.10">
    <property type="entry name" value="Type I PLP-dependent aspartate aminotransferase-like (Major domain)"/>
    <property type="match status" value="1"/>
</dbReference>
<proteinExistence type="inferred from homology"/>
<reference evidence="8" key="1">
    <citation type="submission" date="2014-07" db="EMBL/GenBank/DDBJ databases">
        <title>Clone and sequence analysis aromatic amino transferase gene of Lactobacillus plantarum LY-78.</title>
        <authorList>
            <person name="Sun D."/>
            <person name="Zhang L."/>
        </authorList>
    </citation>
    <scope>NUCLEOTIDE SEQUENCE</scope>
    <source>
        <strain evidence="8">LY-78</strain>
    </source>
</reference>
<evidence type="ECO:0000313" key="12">
    <source>
        <dbReference type="Proteomes" id="UP000076872"/>
    </source>
</evidence>
<dbReference type="PRINTS" id="PR00753">
    <property type="entry name" value="ACCSYNTHASE"/>
</dbReference>
<dbReference type="EMBL" id="KM229323">
    <property type="protein sequence ID" value="AKC42231.1"/>
    <property type="molecule type" value="Genomic_DNA"/>
</dbReference>
<evidence type="ECO:0000259" key="7">
    <source>
        <dbReference type="Pfam" id="PF00155"/>
    </source>
</evidence>
<evidence type="ECO:0000313" key="8">
    <source>
        <dbReference type="EMBL" id="AKC42231.1"/>
    </source>
</evidence>
<evidence type="ECO:0000313" key="11">
    <source>
        <dbReference type="EMBL" id="QQM61745.1"/>
    </source>
</evidence>
<evidence type="ECO:0000313" key="14">
    <source>
        <dbReference type="Proteomes" id="UP000595466"/>
    </source>
</evidence>
<evidence type="ECO:0000313" key="13">
    <source>
        <dbReference type="Proteomes" id="UP000076989"/>
    </source>
</evidence>
<dbReference type="Proteomes" id="UP000595466">
    <property type="component" value="Chromosome"/>
</dbReference>
<name>A0A0G2STA3_LACPN</name>
<dbReference type="CDD" id="cd00609">
    <property type="entry name" value="AAT_like"/>
    <property type="match status" value="1"/>
</dbReference>
<dbReference type="PATRIC" id="fig|1590.142.peg.2428"/>
<feature type="domain" description="Aminotransferase class I/classII large" evidence="7">
    <location>
        <begin position="28"/>
        <end position="377"/>
    </location>
</feature>
<evidence type="ECO:0000256" key="6">
    <source>
        <dbReference type="RuleBase" id="RU000481"/>
    </source>
</evidence>
<keyword evidence="4 6" id="KW-0808">Transferase</keyword>
<evidence type="ECO:0000256" key="2">
    <source>
        <dbReference type="ARBA" id="ARBA00007441"/>
    </source>
</evidence>
<dbReference type="Proteomes" id="UP000076872">
    <property type="component" value="Unassembled WGS sequence"/>
</dbReference>
<evidence type="ECO:0000313" key="9">
    <source>
        <dbReference type="EMBL" id="KZU02155.1"/>
    </source>
</evidence>
<evidence type="ECO:0000256" key="5">
    <source>
        <dbReference type="ARBA" id="ARBA00022898"/>
    </source>
</evidence>
<dbReference type="PROSITE" id="PS00105">
    <property type="entry name" value="AA_TRANSFER_CLASS_1"/>
    <property type="match status" value="1"/>
</dbReference>
<dbReference type="RefSeq" id="WP_003642620.1">
    <property type="nucleotide sequence ID" value="NZ_AP018405.1"/>
</dbReference>
<dbReference type="InterPro" id="IPR015424">
    <property type="entry name" value="PyrdxlP-dep_Trfase"/>
</dbReference>
<evidence type="ECO:0000256" key="1">
    <source>
        <dbReference type="ARBA" id="ARBA00001933"/>
    </source>
</evidence>
<dbReference type="GO" id="GO:0030170">
    <property type="term" value="F:pyridoxal phosphate binding"/>
    <property type="evidence" value="ECO:0007669"/>
    <property type="project" value="InterPro"/>
</dbReference>
<dbReference type="Gene3D" id="3.90.1150.10">
    <property type="entry name" value="Aspartate Aminotransferase, domain 1"/>
    <property type="match status" value="1"/>
</dbReference>
<comment type="similarity">
    <text evidence="2 6">Belongs to the class-I pyridoxal-phosphate-dependent aminotransferase family.</text>
</comment>
<dbReference type="InterPro" id="IPR015421">
    <property type="entry name" value="PyrdxlP-dep_Trfase_major"/>
</dbReference>
<dbReference type="InterPro" id="IPR050596">
    <property type="entry name" value="AspAT/PAT-like"/>
</dbReference>
<evidence type="ECO:0000256" key="4">
    <source>
        <dbReference type="ARBA" id="ARBA00022679"/>
    </source>
</evidence>
<reference evidence="12 13" key="2">
    <citation type="submission" date="2016-03" db="EMBL/GenBank/DDBJ databases">
        <title>Comparative genomics of 54 Lactobacillus plantarum strains reveals genomic uncoupling from niche constraints.</title>
        <authorList>
            <person name="Martino M.E."/>
        </authorList>
    </citation>
    <scope>NUCLEOTIDE SEQUENCE [LARGE SCALE GENOMIC DNA]</scope>
    <source>
        <strain evidence="10 12">NAB2</strain>
        <strain evidence="9 13">Nizo2260</strain>
    </source>
</reference>
<dbReference type="Proteomes" id="UP000076989">
    <property type="component" value="Unassembled WGS sequence"/>
</dbReference>
<dbReference type="InterPro" id="IPR015422">
    <property type="entry name" value="PyrdxlP-dep_Trfase_small"/>
</dbReference>